<protein>
    <submittedName>
        <fullName evidence="2">DUF2752 domain-containing protein</fullName>
    </submittedName>
</protein>
<comment type="caution">
    <text evidence="2">The sequence shown here is derived from an EMBL/GenBank/DDBJ whole genome shotgun (WGS) entry which is preliminary data.</text>
</comment>
<dbReference type="EMBL" id="QKYN01000142">
    <property type="protein sequence ID" value="RAG81723.1"/>
    <property type="molecule type" value="Genomic_DNA"/>
</dbReference>
<proteinExistence type="predicted"/>
<evidence type="ECO:0000256" key="1">
    <source>
        <dbReference type="SAM" id="Phobius"/>
    </source>
</evidence>
<feature type="transmembrane region" description="Helical" evidence="1">
    <location>
        <begin position="93"/>
        <end position="112"/>
    </location>
</feature>
<keyword evidence="3" id="KW-1185">Reference proteome</keyword>
<evidence type="ECO:0000313" key="2">
    <source>
        <dbReference type="EMBL" id="RAG81723.1"/>
    </source>
</evidence>
<keyword evidence="1" id="KW-1133">Transmembrane helix</keyword>
<feature type="transmembrane region" description="Helical" evidence="1">
    <location>
        <begin position="64"/>
        <end position="84"/>
    </location>
</feature>
<evidence type="ECO:0000313" key="3">
    <source>
        <dbReference type="Proteomes" id="UP000248889"/>
    </source>
</evidence>
<dbReference type="Proteomes" id="UP000248889">
    <property type="component" value="Unassembled WGS sequence"/>
</dbReference>
<dbReference type="InterPro" id="IPR021215">
    <property type="entry name" value="DUF2752"/>
</dbReference>
<keyword evidence="1" id="KW-0472">Membrane</keyword>
<dbReference type="AlphaFoldDB" id="A0A2X0IDN1"/>
<accession>A0A2X0IDN1</accession>
<gene>
    <name evidence="2" type="ORF">DN069_31395</name>
</gene>
<reference evidence="2 3" key="1">
    <citation type="submission" date="2018-06" db="EMBL/GenBank/DDBJ databases">
        <title>Streptacidiphilus pinicola sp. nov., isolated from pine grove soil.</title>
        <authorList>
            <person name="Roh S.G."/>
            <person name="Park S."/>
            <person name="Kim M.-K."/>
            <person name="Yun B.-R."/>
            <person name="Park J."/>
            <person name="Kim M.J."/>
            <person name="Kim Y.S."/>
            <person name="Kim S.B."/>
        </authorList>
    </citation>
    <scope>NUCLEOTIDE SEQUENCE [LARGE SCALE GENOMIC DNA]</scope>
    <source>
        <strain evidence="2 3">MMS16-CNU450</strain>
    </source>
</reference>
<name>A0A2X0IDN1_9ACTN</name>
<keyword evidence="1" id="KW-0812">Transmembrane</keyword>
<sequence length="115" mass="12134">MFLRGGGAAVVAVLAAEVHRTHDPGVLCPLRRFTGIPCPGCGSTTVFMELGAGHVGAAIAANPVTVLVGLCLLFAPLGGGGWWWRLPARKKNIVIFSAAAVSWLWQLHRYGFLPS</sequence>
<dbReference type="Pfam" id="PF10825">
    <property type="entry name" value="DUF2752"/>
    <property type="match status" value="1"/>
</dbReference>
<dbReference type="OrthoDB" id="5966662at2"/>
<organism evidence="2 3">
    <name type="scientific">Streptacidiphilus pinicola</name>
    <dbReference type="NCBI Taxonomy" id="2219663"/>
    <lineage>
        <taxon>Bacteria</taxon>
        <taxon>Bacillati</taxon>
        <taxon>Actinomycetota</taxon>
        <taxon>Actinomycetes</taxon>
        <taxon>Kitasatosporales</taxon>
        <taxon>Streptomycetaceae</taxon>
        <taxon>Streptacidiphilus</taxon>
    </lineage>
</organism>